<accession>A0A316Z096</accession>
<reference evidence="25" key="1">
    <citation type="journal article" date="2018" name="Mol. Biol. Evol.">
        <title>Broad Genomic Sampling Reveals a Smut Pathogenic Ancestry of the Fungal Clade Ustilaginomycotina.</title>
        <authorList>
            <person name="Kijpornyongpan T."/>
            <person name="Mondo S.J."/>
            <person name="Barry K."/>
            <person name="Sandor L."/>
            <person name="Lee J."/>
            <person name="Lipzen A."/>
            <person name="Pangilinan J."/>
            <person name="LaButti K."/>
            <person name="Hainaut M."/>
            <person name="Henrissat B."/>
            <person name="Grigoriev I.V."/>
            <person name="Spatafora J.W."/>
            <person name="Aime M.C."/>
        </authorList>
    </citation>
    <scope>NUCLEOTIDE SEQUENCE [LARGE SCALE GENOMIC DNA]</scope>
    <source>
        <strain evidence="25">MCA 4198</strain>
    </source>
</reference>
<evidence type="ECO:0000256" key="2">
    <source>
        <dbReference type="ARBA" id="ARBA00001970"/>
    </source>
</evidence>
<evidence type="ECO:0000256" key="3">
    <source>
        <dbReference type="ARBA" id="ARBA00004569"/>
    </source>
</evidence>
<dbReference type="GeneID" id="37040589"/>
<evidence type="ECO:0000256" key="14">
    <source>
        <dbReference type="ARBA" id="ARBA00052399"/>
    </source>
</evidence>
<dbReference type="GO" id="GO:0020037">
    <property type="term" value="F:heme binding"/>
    <property type="evidence" value="ECO:0007669"/>
    <property type="project" value="InterPro"/>
</dbReference>
<feature type="region of interest" description="Disordered" evidence="22">
    <location>
        <begin position="1"/>
        <end position="24"/>
    </location>
</feature>
<keyword evidence="26" id="KW-1185">Reference proteome</keyword>
<evidence type="ECO:0000256" key="15">
    <source>
        <dbReference type="ARBA" id="ARBA00061137"/>
    </source>
</evidence>
<evidence type="ECO:0000256" key="22">
    <source>
        <dbReference type="SAM" id="MobiDB-lite"/>
    </source>
</evidence>
<dbReference type="InterPro" id="IPR018506">
    <property type="entry name" value="Cyt_B5_heme-BS"/>
</dbReference>
<comment type="similarity">
    <text evidence="16">In the N-terminal section; belongs to the cytochrome b5 family.</text>
</comment>
<dbReference type="SUPFAM" id="SSF51395">
    <property type="entry name" value="FMN-linked oxidoreductases"/>
    <property type="match status" value="1"/>
</dbReference>
<gene>
    <name evidence="25" type="ORF">FA10DRAFT_226141</name>
</gene>
<dbReference type="FunFam" id="3.20.20.70:FF:000062">
    <property type="entry name" value="Cytochrome b2, mitochondrial, putative"/>
    <property type="match status" value="1"/>
</dbReference>
<feature type="domain" description="FMN hydroxy acid dehydrogenase" evidence="24">
    <location>
        <begin position="182"/>
        <end position="547"/>
    </location>
</feature>
<dbReference type="AlphaFoldDB" id="A0A316Z096"/>
<evidence type="ECO:0000256" key="11">
    <source>
        <dbReference type="ARBA" id="ARBA00023002"/>
    </source>
</evidence>
<dbReference type="FunFam" id="3.10.120.10:FF:000009">
    <property type="entry name" value="Cytochrome b2, mitochondrial, putative"/>
    <property type="match status" value="1"/>
</dbReference>
<dbReference type="InterPro" id="IPR037396">
    <property type="entry name" value="FMN_HAD"/>
</dbReference>
<dbReference type="GO" id="GO:0046872">
    <property type="term" value="F:metal ion binding"/>
    <property type="evidence" value="ECO:0007669"/>
    <property type="project" value="UniProtKB-KW"/>
</dbReference>
<evidence type="ECO:0000256" key="19">
    <source>
        <dbReference type="ARBA" id="ARBA00075949"/>
    </source>
</evidence>
<dbReference type="PROSITE" id="PS00191">
    <property type="entry name" value="CYTOCHROME_B5_1"/>
    <property type="match status" value="1"/>
</dbReference>
<comment type="similarity">
    <text evidence="15">In the C-terminal section; belongs to the FMN-dependent alpha-hydroxy acid dehydrogenase family.</text>
</comment>
<proteinExistence type="inferred from homology"/>
<dbReference type="Gene3D" id="3.20.20.70">
    <property type="entry name" value="Aldolase class I"/>
    <property type="match status" value="1"/>
</dbReference>
<dbReference type="EMBL" id="KZ819634">
    <property type="protein sequence ID" value="PWN93723.1"/>
    <property type="molecule type" value="Genomic_DNA"/>
</dbReference>
<keyword evidence="10" id="KW-0809">Transit peptide</keyword>
<evidence type="ECO:0000256" key="16">
    <source>
        <dbReference type="ARBA" id="ARBA00061589"/>
    </source>
</evidence>
<dbReference type="PROSITE" id="PS50255">
    <property type="entry name" value="CYTOCHROME_B5_2"/>
    <property type="match status" value="1"/>
</dbReference>
<evidence type="ECO:0000256" key="18">
    <source>
        <dbReference type="ARBA" id="ARBA00068515"/>
    </source>
</evidence>
<dbReference type="InterPro" id="IPR013785">
    <property type="entry name" value="Aldolase_TIM"/>
</dbReference>
<dbReference type="EC" id="1.1.2.3" evidence="17"/>
<dbReference type="InterPro" id="IPR001199">
    <property type="entry name" value="Cyt_B5-like_heme/steroid-bd"/>
</dbReference>
<evidence type="ECO:0000256" key="12">
    <source>
        <dbReference type="ARBA" id="ARBA00023004"/>
    </source>
</evidence>
<evidence type="ECO:0000256" key="5">
    <source>
        <dbReference type="ARBA" id="ARBA00022448"/>
    </source>
</evidence>
<dbReference type="InParanoid" id="A0A316Z096"/>
<keyword evidence="11" id="KW-0560">Oxidoreductase</keyword>
<evidence type="ECO:0000256" key="10">
    <source>
        <dbReference type="ARBA" id="ARBA00022946"/>
    </source>
</evidence>
<comment type="cofactor">
    <cofactor evidence="1">
        <name>FMN</name>
        <dbReference type="ChEBI" id="CHEBI:58210"/>
    </cofactor>
</comment>
<dbReference type="Gene3D" id="3.10.120.10">
    <property type="entry name" value="Cytochrome b5-like heme/steroid binding domain"/>
    <property type="match status" value="1"/>
</dbReference>
<dbReference type="SMART" id="SM01117">
    <property type="entry name" value="Cyt-b5"/>
    <property type="match status" value="1"/>
</dbReference>
<dbReference type="RefSeq" id="XP_025380921.1">
    <property type="nucleotide sequence ID" value="XM_025518673.1"/>
</dbReference>
<dbReference type="STRING" id="215250.A0A316Z096"/>
<keyword evidence="8" id="KW-0288">FMN</keyword>
<comment type="subunit">
    <text evidence="4">Homotetramer.</text>
</comment>
<evidence type="ECO:0000313" key="25">
    <source>
        <dbReference type="EMBL" id="PWN93723.1"/>
    </source>
</evidence>
<dbReference type="PROSITE" id="PS51349">
    <property type="entry name" value="FMN_HYDROXY_ACID_DH_2"/>
    <property type="match status" value="1"/>
</dbReference>
<keyword evidence="13" id="KW-0496">Mitochondrion</keyword>
<evidence type="ECO:0000256" key="20">
    <source>
        <dbReference type="ARBA" id="ARBA00078774"/>
    </source>
</evidence>
<dbReference type="GO" id="GO:0006089">
    <property type="term" value="P:lactate metabolic process"/>
    <property type="evidence" value="ECO:0007669"/>
    <property type="project" value="TreeGrafter"/>
</dbReference>
<dbReference type="GO" id="GO:0005758">
    <property type="term" value="C:mitochondrial intermembrane space"/>
    <property type="evidence" value="ECO:0007669"/>
    <property type="project" value="UniProtKB-SubCell"/>
</dbReference>
<evidence type="ECO:0000256" key="7">
    <source>
        <dbReference type="ARBA" id="ARBA00022630"/>
    </source>
</evidence>
<keyword evidence="7" id="KW-0285">Flavoprotein</keyword>
<name>A0A316Z096_9BASI</name>
<dbReference type="Pfam" id="PF01070">
    <property type="entry name" value="FMN_dh"/>
    <property type="match status" value="1"/>
</dbReference>
<dbReference type="PRINTS" id="PR00363">
    <property type="entry name" value="CYTOCHROMEB5"/>
</dbReference>
<evidence type="ECO:0000256" key="9">
    <source>
        <dbReference type="ARBA" id="ARBA00022723"/>
    </source>
</evidence>
<feature type="domain" description="Cytochrome b5 heme-binding" evidence="23">
    <location>
        <begin position="77"/>
        <end position="155"/>
    </location>
</feature>
<dbReference type="Proteomes" id="UP000245768">
    <property type="component" value="Unassembled WGS sequence"/>
</dbReference>
<evidence type="ECO:0000256" key="8">
    <source>
        <dbReference type="ARBA" id="ARBA00022643"/>
    </source>
</evidence>
<protein>
    <recommendedName>
        <fullName evidence="18">L-lactate dehydrogenase (cytochrome)</fullName>
        <ecNumber evidence="17">1.1.2.3</ecNumber>
    </recommendedName>
    <alternativeName>
        <fullName evidence="20">Cytochrome b2</fullName>
    </alternativeName>
    <alternativeName>
        <fullName evidence="19">Flavocytochrome b2</fullName>
    </alternativeName>
    <alternativeName>
        <fullName evidence="21">L-lactate ferricytochrome c oxidoreductase</fullName>
    </alternativeName>
</protein>
<sequence>MRLVSNNSGGGGGGGLQPPKASSASTTGVPRWILAATGIVAALGVAELTRGRKVAAEEQRRLPPAEVAPLAAGDPVDGLISMDDVASHNSPESGLWVVINGEVYDLTDFVENHPGGKNVILKNAGKDVTDIYAPVHPPTAIEDNLEPSNHLGQVDPKTIKVKQASEESEKDKKRRLALENLPPVGSMLNLDDFERNAQNILTDQAWAYYSSAGDDEITKQQNRSSYNRIWFKPRILVPVGQVDYSTTLMANVSGADTKVSLPIYISPAAMAKLGHPDGELNLTRAAGRMGIVQGISANASVGLDEMLDVRKPGQPTFYQLYVNKDRAASERILKKIQDRGCTAVMLTVDAPVMGKREADMRAKGEVVETGGGQGGDPTTSGGGVAAAISGYIDPNLSWDDIAWYRKTCSLPLILKGIQSIADVEEAAKRGVEGVVLSNHGGRSLDFSPAPIDVLIELRQKRPDLFEKIDVYVDGGVRRGTDVLKALALGAKAVGLGRPFLYAQSGFGEAGAVRAIEIIQDEVERGMRLLGITSLDQLNPDMIDILPRFFDPNLSRSAPCPPNSFEG</sequence>
<dbReference type="Pfam" id="PF00173">
    <property type="entry name" value="Cyt-b5"/>
    <property type="match status" value="1"/>
</dbReference>
<comment type="cofactor">
    <cofactor evidence="2">
        <name>heme b</name>
        <dbReference type="ChEBI" id="CHEBI:60344"/>
    </cofactor>
</comment>
<dbReference type="SUPFAM" id="SSF55856">
    <property type="entry name" value="Cytochrome b5-like heme/steroid binding domain"/>
    <property type="match status" value="1"/>
</dbReference>
<evidence type="ECO:0000256" key="21">
    <source>
        <dbReference type="ARBA" id="ARBA00078938"/>
    </source>
</evidence>
<keyword evidence="9" id="KW-0479">Metal-binding</keyword>
<organism evidence="25 26">
    <name type="scientific">Acaromyces ingoldii</name>
    <dbReference type="NCBI Taxonomy" id="215250"/>
    <lineage>
        <taxon>Eukaryota</taxon>
        <taxon>Fungi</taxon>
        <taxon>Dikarya</taxon>
        <taxon>Basidiomycota</taxon>
        <taxon>Ustilaginomycotina</taxon>
        <taxon>Exobasidiomycetes</taxon>
        <taxon>Exobasidiales</taxon>
        <taxon>Cryptobasidiaceae</taxon>
        <taxon>Acaromyces</taxon>
    </lineage>
</organism>
<keyword evidence="6" id="KW-0349">Heme</keyword>
<dbReference type="InterPro" id="IPR036400">
    <property type="entry name" value="Cyt_B5-like_heme/steroid_sf"/>
</dbReference>
<dbReference type="InterPro" id="IPR037458">
    <property type="entry name" value="L-MDH/L-LDH_FMN-bd"/>
</dbReference>
<evidence type="ECO:0000256" key="1">
    <source>
        <dbReference type="ARBA" id="ARBA00001917"/>
    </source>
</evidence>
<comment type="catalytic activity">
    <reaction evidence="14">
        <text>(S)-lactate + 2 Fe(III)-[cytochrome c] = 2 Fe(II)-[cytochrome c] + pyruvate + 2 H(+)</text>
        <dbReference type="Rhea" id="RHEA:19909"/>
        <dbReference type="Rhea" id="RHEA-COMP:10350"/>
        <dbReference type="Rhea" id="RHEA-COMP:14399"/>
        <dbReference type="ChEBI" id="CHEBI:15361"/>
        <dbReference type="ChEBI" id="CHEBI:15378"/>
        <dbReference type="ChEBI" id="CHEBI:16651"/>
        <dbReference type="ChEBI" id="CHEBI:29033"/>
        <dbReference type="ChEBI" id="CHEBI:29034"/>
        <dbReference type="EC" id="1.1.2.3"/>
    </reaction>
    <physiologicalReaction direction="left-to-right" evidence="14">
        <dbReference type="Rhea" id="RHEA:19910"/>
    </physiologicalReaction>
</comment>
<evidence type="ECO:0000256" key="17">
    <source>
        <dbReference type="ARBA" id="ARBA00066458"/>
    </source>
</evidence>
<evidence type="ECO:0000313" key="26">
    <source>
        <dbReference type="Proteomes" id="UP000245768"/>
    </source>
</evidence>
<evidence type="ECO:0000259" key="23">
    <source>
        <dbReference type="PROSITE" id="PS50255"/>
    </source>
</evidence>
<evidence type="ECO:0000256" key="6">
    <source>
        <dbReference type="ARBA" id="ARBA00022617"/>
    </source>
</evidence>
<keyword evidence="12" id="KW-0408">Iron</keyword>
<evidence type="ECO:0000259" key="24">
    <source>
        <dbReference type="PROSITE" id="PS51349"/>
    </source>
</evidence>
<dbReference type="InterPro" id="IPR000262">
    <property type="entry name" value="FMN-dep_DH"/>
</dbReference>
<evidence type="ECO:0000256" key="4">
    <source>
        <dbReference type="ARBA" id="ARBA00011881"/>
    </source>
</evidence>
<comment type="subcellular location">
    <subcellularLocation>
        <location evidence="3">Mitochondrion intermembrane space</location>
    </subcellularLocation>
</comment>
<dbReference type="OrthoDB" id="1925334at2759"/>
<keyword evidence="5" id="KW-0813">Transport</keyword>
<dbReference type="PANTHER" id="PTHR10578">
    <property type="entry name" value="S -2-HYDROXY-ACID OXIDASE-RELATED"/>
    <property type="match status" value="1"/>
</dbReference>
<evidence type="ECO:0000256" key="13">
    <source>
        <dbReference type="ARBA" id="ARBA00023128"/>
    </source>
</evidence>
<dbReference type="CDD" id="cd02922">
    <property type="entry name" value="FCB2_FMN"/>
    <property type="match status" value="1"/>
</dbReference>
<dbReference type="GO" id="GO:0004460">
    <property type="term" value="F:L-lactate dehydrogenase (cytochrome) activity"/>
    <property type="evidence" value="ECO:0007669"/>
    <property type="project" value="UniProtKB-EC"/>
</dbReference>
<dbReference type="PANTHER" id="PTHR10578:SF101">
    <property type="entry name" value="L-LACTATE DEHYDROGENASE (CYTOCHROME B2)"/>
    <property type="match status" value="1"/>
</dbReference>